<dbReference type="GO" id="GO:0005737">
    <property type="term" value="C:cytoplasm"/>
    <property type="evidence" value="ECO:0007669"/>
    <property type="project" value="TreeGrafter"/>
</dbReference>
<dbReference type="GO" id="GO:0016853">
    <property type="term" value="F:isomerase activity"/>
    <property type="evidence" value="ECO:0007669"/>
    <property type="project" value="TreeGrafter"/>
</dbReference>
<dbReference type="PANTHER" id="PTHR13774:SF32">
    <property type="entry name" value="ANTISENSE-ENHANCING SEQUENCE 1"/>
    <property type="match status" value="1"/>
</dbReference>
<sequence>MPEAPIGGRVPLVYRHVDVFSQIPFGGNSLPVFVDADGLTAAQMLRITAELRHFEAIFLQATDRPDTVRARIFDLFEELPFAGHPVIGAAAVLHERSATGGTKYWQFVLASRTVQVRTEVTDGGYTGWLDQGAPEFLGTVDERDRIARAFNLDANDLAPHLPLEVVSTGLRYLIVPIQAGALGKARITHDITELLHGYHAQFAVLLDESAVEIRHWNNDGATEDVATGSAAGTIGAYRLRHGLIRGGDTFILNQGRFTGRPSELSVQAEGSADRVESVSVGGNVAFVGYGVIESLP</sequence>
<dbReference type="AlphaFoldDB" id="A0A7I9W283"/>
<reference evidence="2 3" key="1">
    <citation type="journal article" date="2019" name="Emerg. Microbes Infect.">
        <title>Comprehensive subspecies identification of 175 nontuberculous mycobacteria species based on 7547 genomic profiles.</title>
        <authorList>
            <person name="Matsumoto Y."/>
            <person name="Kinjo T."/>
            <person name="Motooka D."/>
            <person name="Nabeya D."/>
            <person name="Jung N."/>
            <person name="Uechi K."/>
            <person name="Horii T."/>
            <person name="Iida T."/>
            <person name="Fujita J."/>
            <person name="Nakamura S."/>
        </authorList>
    </citation>
    <scope>NUCLEOTIDE SEQUENCE [LARGE SCALE GENOMIC DNA]</scope>
    <source>
        <strain evidence="2 3">JCM 6377</strain>
    </source>
</reference>
<evidence type="ECO:0000313" key="3">
    <source>
        <dbReference type="Proteomes" id="UP000465302"/>
    </source>
</evidence>
<dbReference type="RefSeq" id="WP_234816186.1">
    <property type="nucleotide sequence ID" value="NZ_BLKS01000001.1"/>
</dbReference>
<dbReference type="PANTHER" id="PTHR13774">
    <property type="entry name" value="PHENAZINE BIOSYNTHESIS PROTEIN"/>
    <property type="match status" value="1"/>
</dbReference>
<dbReference type="Pfam" id="PF02567">
    <property type="entry name" value="PhzC-PhzF"/>
    <property type="match status" value="1"/>
</dbReference>
<accession>A0A7I9W283</accession>
<evidence type="ECO:0000256" key="1">
    <source>
        <dbReference type="PIRSR" id="PIRSR016184-1"/>
    </source>
</evidence>
<dbReference type="NCBIfam" id="TIGR00654">
    <property type="entry name" value="PhzF_family"/>
    <property type="match status" value="1"/>
</dbReference>
<organism evidence="2 3">
    <name type="scientific">Mycolicibacterium agri</name>
    <name type="common">Mycobacterium agri</name>
    <dbReference type="NCBI Taxonomy" id="36811"/>
    <lineage>
        <taxon>Bacteria</taxon>
        <taxon>Bacillati</taxon>
        <taxon>Actinomycetota</taxon>
        <taxon>Actinomycetes</taxon>
        <taxon>Mycobacteriales</taxon>
        <taxon>Mycobacteriaceae</taxon>
        <taxon>Mycolicibacterium</taxon>
    </lineage>
</organism>
<evidence type="ECO:0000313" key="2">
    <source>
        <dbReference type="EMBL" id="GFG51690.1"/>
    </source>
</evidence>
<dbReference type="SUPFAM" id="SSF54506">
    <property type="entry name" value="Diaminopimelate epimerase-like"/>
    <property type="match status" value="1"/>
</dbReference>
<gene>
    <name evidence="2" type="ORF">MAGR_31310</name>
</gene>
<dbReference type="Proteomes" id="UP000465302">
    <property type="component" value="Unassembled WGS sequence"/>
</dbReference>
<name>A0A7I9W283_MYCAG</name>
<feature type="active site" evidence="1">
    <location>
        <position position="55"/>
    </location>
</feature>
<comment type="caution">
    <text evidence="2">The sequence shown here is derived from an EMBL/GenBank/DDBJ whole genome shotgun (WGS) entry which is preliminary data.</text>
</comment>
<proteinExistence type="predicted"/>
<dbReference type="InterPro" id="IPR003719">
    <property type="entry name" value="Phenazine_PhzF-like"/>
</dbReference>
<dbReference type="EMBL" id="BLKS01000001">
    <property type="protein sequence ID" value="GFG51690.1"/>
    <property type="molecule type" value="Genomic_DNA"/>
</dbReference>
<dbReference type="Gene3D" id="3.10.310.10">
    <property type="entry name" value="Diaminopimelate Epimerase, Chain A, domain 1"/>
    <property type="match status" value="2"/>
</dbReference>
<dbReference type="PIRSF" id="PIRSF016184">
    <property type="entry name" value="PhzC_PhzF"/>
    <property type="match status" value="1"/>
</dbReference>
<protein>
    <submittedName>
        <fullName evidence="2">Phenazine biosynthesis protein PhzF</fullName>
    </submittedName>
</protein>